<accession>A0AAF0YHB1</accession>
<gene>
    <name evidence="1" type="ORF">LOC62_06G008611</name>
</gene>
<evidence type="ECO:0000313" key="2">
    <source>
        <dbReference type="Proteomes" id="UP000827549"/>
    </source>
</evidence>
<dbReference type="Proteomes" id="UP000827549">
    <property type="component" value="Chromosome 6"/>
</dbReference>
<proteinExistence type="predicted"/>
<sequence length="861" mass="91408">MTFTKTAAFAKVQASGLEQQGLGVSAGVGSLLGGAQFTGVDSLLGGAQYTGVHSPLGGDQFISAQGLAGAQGFTGADANVAALLNTPLAQLRANPALHSQYAHLPALVIRTEELPVLQPLPNVLGLPHATYPEAFDVRYTEVLSREAGLLPQAARLWPAGEVCAQSYSALNAPLPLWDPLNVFGVLDNSPVAGLGAPMIQRAVLDERRAALELTLAHPAWRSPITSVIGFEAELAQVDRELALRRLRHIQAVIAARYFQHARLAALGNADIAPIGHWRPFQRFSHLGWGNVGPIVHGYLPSLLGSVLVAPEAVMGSHGIIAELVRARILGDIYENEIACLGPDSFYAYPRHIINPDNVILAVLAGVHRFIERDDFELAQRLAWTEKYFHGTTTGGFDSIFEAQSFDQDLSRRLGLVGAWTENACGLYGSPIGRNLPQRLVDCGVDPLAITRAQFAGLFPSCSAYPVYPGGRAISRIGIPAGDIGAATIAARLGHLTHLSGWGGLGQAVDRDLAARLVRGGVDRMLAYGLIGEIVQRNFAEHLVHRGVERSIVDSLILHNIIPVGVDPLYALDSPIDRAYADRLVGAGISSVICDHLVGSQLTRDLADRLQYFGTRSHLVNRLILSGLVPTTQYGFIRERRALTQGDIQFAKQIRARVNAEKAAEQAATSAATAAATSAAANSAAATGLPSVGSGIARADGIATPYEGRGTATAHGVATPTFETGFGDRLGGLDASYGRLGIDEVNAIRTADALARTTVVAEPDFTGSQTHIIDTKVATGGDFTRGGLGRAYTKRFVASQIANQLGHNTVVHGAYRDWIRGQANAYARNPLAINRFINAELTGDGSPLNPVHVAPIRFGSRL</sequence>
<dbReference type="EMBL" id="CP086719">
    <property type="protein sequence ID" value="WOO85114.1"/>
    <property type="molecule type" value="Genomic_DNA"/>
</dbReference>
<evidence type="ECO:0000313" key="1">
    <source>
        <dbReference type="EMBL" id="WOO85114.1"/>
    </source>
</evidence>
<protein>
    <submittedName>
        <fullName evidence="1">Uncharacterized protein</fullName>
    </submittedName>
</protein>
<keyword evidence="2" id="KW-1185">Reference proteome</keyword>
<name>A0AAF0YHB1_9TREE</name>
<dbReference type="AlphaFoldDB" id="A0AAF0YHB1"/>
<organism evidence="1 2">
    <name type="scientific">Vanrija pseudolonga</name>
    <dbReference type="NCBI Taxonomy" id="143232"/>
    <lineage>
        <taxon>Eukaryota</taxon>
        <taxon>Fungi</taxon>
        <taxon>Dikarya</taxon>
        <taxon>Basidiomycota</taxon>
        <taxon>Agaricomycotina</taxon>
        <taxon>Tremellomycetes</taxon>
        <taxon>Trichosporonales</taxon>
        <taxon>Trichosporonaceae</taxon>
        <taxon>Vanrija</taxon>
    </lineage>
</organism>
<reference evidence="1" key="1">
    <citation type="submission" date="2023-10" db="EMBL/GenBank/DDBJ databases">
        <authorList>
            <person name="Noh H."/>
        </authorList>
    </citation>
    <scope>NUCLEOTIDE SEQUENCE</scope>
    <source>
        <strain evidence="1">DUCC4014</strain>
    </source>
</reference>
<dbReference type="RefSeq" id="XP_062631140.1">
    <property type="nucleotide sequence ID" value="XM_062775156.1"/>
</dbReference>
<dbReference type="GeneID" id="87811775"/>